<comment type="caution">
    <text evidence="2">The sequence shown here is derived from an EMBL/GenBank/DDBJ whole genome shotgun (WGS) entry which is preliminary data.</text>
</comment>
<dbReference type="GeneID" id="3547587"/>
<proteinExistence type="predicted"/>
<dbReference type="KEGG" id="tcr:510503.150"/>
<feature type="region of interest" description="Disordered" evidence="1">
    <location>
        <begin position="120"/>
        <end position="162"/>
    </location>
</feature>
<protein>
    <submittedName>
        <fullName evidence="2">Uncharacterized protein</fullName>
    </submittedName>
</protein>
<dbReference type="Proteomes" id="UP000002296">
    <property type="component" value="Unassembled WGS sequence"/>
</dbReference>
<dbReference type="PaxDb" id="353153-Q4DN54"/>
<dbReference type="InParanoid" id="Q4DN54"/>
<name>Q4DN54_TRYCC</name>
<reference evidence="2 3" key="1">
    <citation type="journal article" date="2005" name="Science">
        <title>The genome sequence of Trypanosoma cruzi, etiologic agent of Chagas disease.</title>
        <authorList>
            <person name="El-Sayed N.M."/>
            <person name="Myler P.J."/>
            <person name="Bartholomeu D.C."/>
            <person name="Nilsson D."/>
            <person name="Aggarwal G."/>
            <person name="Tran A.N."/>
            <person name="Ghedin E."/>
            <person name="Worthey E.A."/>
            <person name="Delcher A.L."/>
            <person name="Blandin G."/>
            <person name="Westenberger S.J."/>
            <person name="Caler E."/>
            <person name="Cerqueira G.C."/>
            <person name="Branche C."/>
            <person name="Haas B."/>
            <person name="Anupama A."/>
            <person name="Arner E."/>
            <person name="Aslund L."/>
            <person name="Attipoe P."/>
            <person name="Bontempi E."/>
            <person name="Bringaud F."/>
            <person name="Burton P."/>
            <person name="Cadag E."/>
            <person name="Campbell D.A."/>
            <person name="Carrington M."/>
            <person name="Crabtree J."/>
            <person name="Darban H."/>
            <person name="da Silveira J.F."/>
            <person name="de Jong P."/>
            <person name="Edwards K."/>
            <person name="Englund P.T."/>
            <person name="Fazelina G."/>
            <person name="Feldblyum T."/>
            <person name="Ferella M."/>
            <person name="Frasch A.C."/>
            <person name="Gull K."/>
            <person name="Horn D."/>
            <person name="Hou L."/>
            <person name="Huang Y."/>
            <person name="Kindlund E."/>
            <person name="Klingbeil M."/>
            <person name="Kluge S."/>
            <person name="Koo H."/>
            <person name="Lacerda D."/>
            <person name="Levin M.J."/>
            <person name="Lorenzi H."/>
            <person name="Louie T."/>
            <person name="Machado C.R."/>
            <person name="McCulloch R."/>
            <person name="McKenna A."/>
            <person name="Mizuno Y."/>
            <person name="Mottram J.C."/>
            <person name="Nelson S."/>
            <person name="Ochaya S."/>
            <person name="Osoegawa K."/>
            <person name="Pai G."/>
            <person name="Parsons M."/>
            <person name="Pentony M."/>
            <person name="Pettersson U."/>
            <person name="Pop M."/>
            <person name="Ramirez J.L."/>
            <person name="Rinta J."/>
            <person name="Robertson L."/>
            <person name="Salzberg S.L."/>
            <person name="Sanchez D.O."/>
            <person name="Seyler A."/>
            <person name="Sharma R."/>
            <person name="Shetty J."/>
            <person name="Simpson A.J."/>
            <person name="Sisk E."/>
            <person name="Tammi M.T."/>
            <person name="Tarleton R."/>
            <person name="Teixeira S."/>
            <person name="Van Aken S."/>
            <person name="Vogt C."/>
            <person name="Ward P.N."/>
            <person name="Wickstead B."/>
            <person name="Wortman J."/>
            <person name="White O."/>
            <person name="Fraser C.M."/>
            <person name="Stuart K.D."/>
            <person name="Andersson B."/>
        </authorList>
    </citation>
    <scope>NUCLEOTIDE SEQUENCE [LARGE SCALE GENOMIC DNA]</scope>
    <source>
        <strain evidence="2 3">CL Brener</strain>
    </source>
</reference>
<evidence type="ECO:0000256" key="1">
    <source>
        <dbReference type="SAM" id="MobiDB-lite"/>
    </source>
</evidence>
<dbReference type="EMBL" id="AAHK01000311">
    <property type="protein sequence ID" value="EAN93960.1"/>
    <property type="molecule type" value="Genomic_DNA"/>
</dbReference>
<accession>Q4DN54</accession>
<dbReference type="VEuPathDB" id="TriTrypDB:TcCLB.510503.150"/>
<organism evidence="2 3">
    <name type="scientific">Trypanosoma cruzi (strain CL Brener)</name>
    <dbReference type="NCBI Taxonomy" id="353153"/>
    <lineage>
        <taxon>Eukaryota</taxon>
        <taxon>Discoba</taxon>
        <taxon>Euglenozoa</taxon>
        <taxon>Kinetoplastea</taxon>
        <taxon>Metakinetoplastina</taxon>
        <taxon>Trypanosomatida</taxon>
        <taxon>Trypanosomatidae</taxon>
        <taxon>Trypanosoma</taxon>
        <taxon>Schizotrypanum</taxon>
    </lineage>
</organism>
<evidence type="ECO:0000313" key="2">
    <source>
        <dbReference type="EMBL" id="EAN93960.1"/>
    </source>
</evidence>
<dbReference type="AlphaFoldDB" id="Q4DN54"/>
<evidence type="ECO:0000313" key="3">
    <source>
        <dbReference type="Proteomes" id="UP000002296"/>
    </source>
</evidence>
<gene>
    <name evidence="2" type="ORF">Tc00.1047053510503.150</name>
</gene>
<keyword evidence="3" id="KW-1185">Reference proteome</keyword>
<sequence>MAAEGGPVAGGSGRRGMCTLRAIAIRKTRRVGEALRVRTPIPPRQDHSLHRRGRANPEATHCEVALAIRPALAARLLLGCVQVDRSLWAEGNLQAQHPRAPTHLSRQRVECMLVAGGPPRAFGLRNKPSRDSHRCQGRRRKHRRAMKEENPEHNTRPTKPQK</sequence>
<feature type="compositionally biased region" description="Basic and acidic residues" evidence="1">
    <location>
        <begin position="146"/>
        <end position="155"/>
    </location>
</feature>
<dbReference type="RefSeq" id="XP_815811.1">
    <property type="nucleotide sequence ID" value="XM_810718.1"/>
</dbReference>
<feature type="compositionally biased region" description="Basic residues" evidence="1">
    <location>
        <begin position="135"/>
        <end position="145"/>
    </location>
</feature>